<reference evidence="2" key="1">
    <citation type="submission" date="2024-05" db="EMBL/GenBank/DDBJ databases">
        <title>Whole genome shotgun sequence of Streptomyces hygroscopicus NBRC 113678.</title>
        <authorList>
            <person name="Komaki H."/>
            <person name="Tamura T."/>
        </authorList>
    </citation>
    <scope>NUCLEOTIDE SEQUENCE</scope>
    <source>
        <strain evidence="2">N11-34</strain>
    </source>
</reference>
<evidence type="ECO:0000313" key="3">
    <source>
        <dbReference type="Proteomes" id="UP001054854"/>
    </source>
</evidence>
<evidence type="ECO:0000313" key="2">
    <source>
        <dbReference type="EMBL" id="GHJ34235.1"/>
    </source>
</evidence>
<accession>A0ABQ3UF57</accession>
<keyword evidence="3" id="KW-1185">Reference proteome</keyword>
<evidence type="ECO:0000256" key="1">
    <source>
        <dbReference type="SAM" id="MobiDB-lite"/>
    </source>
</evidence>
<dbReference type="RefSeq" id="WP_236260057.1">
    <property type="nucleotide sequence ID" value="NZ_BNEK01000007.1"/>
</dbReference>
<feature type="compositionally biased region" description="Basic and acidic residues" evidence="1">
    <location>
        <begin position="21"/>
        <end position="30"/>
    </location>
</feature>
<sequence>MTKKPSGTARVHLGDDYDQGEYFREDPNGEYEIPREQLDRWKAAEDAYRKMQEEIGELIDKRVTDRT</sequence>
<protein>
    <submittedName>
        <fullName evidence="2">Uncharacterized protein</fullName>
    </submittedName>
</protein>
<proteinExistence type="predicted"/>
<comment type="caution">
    <text evidence="2">The sequence shown here is derived from an EMBL/GenBank/DDBJ whole genome shotgun (WGS) entry which is preliminary data.</text>
</comment>
<feature type="region of interest" description="Disordered" evidence="1">
    <location>
        <begin position="1"/>
        <end position="30"/>
    </location>
</feature>
<dbReference type="Proteomes" id="UP001054854">
    <property type="component" value="Unassembled WGS sequence"/>
</dbReference>
<name>A0ABQ3UF57_STRHY</name>
<gene>
    <name evidence="2" type="ORF">TPA0910_86680</name>
</gene>
<dbReference type="EMBL" id="BNEK01000007">
    <property type="protein sequence ID" value="GHJ34235.1"/>
    <property type="molecule type" value="Genomic_DNA"/>
</dbReference>
<organism evidence="2 3">
    <name type="scientific">Streptomyces hygroscopicus</name>
    <dbReference type="NCBI Taxonomy" id="1912"/>
    <lineage>
        <taxon>Bacteria</taxon>
        <taxon>Bacillati</taxon>
        <taxon>Actinomycetota</taxon>
        <taxon>Actinomycetes</taxon>
        <taxon>Kitasatosporales</taxon>
        <taxon>Streptomycetaceae</taxon>
        <taxon>Streptomyces</taxon>
        <taxon>Streptomyces violaceusniger group</taxon>
    </lineage>
</organism>